<dbReference type="Proteomes" id="UP000260862">
    <property type="component" value="Unassembled WGS sequence"/>
</dbReference>
<dbReference type="PANTHER" id="PTHR46399:SF8">
    <property type="entry name" value="B30.2_SPRY DOMAIN-CONTAINING PROTEIN"/>
    <property type="match status" value="1"/>
</dbReference>
<proteinExistence type="predicted"/>
<evidence type="ECO:0000256" key="2">
    <source>
        <dbReference type="SAM" id="Phobius"/>
    </source>
</evidence>
<sequence>MKTYIPNPLDTEHIVLPEALNELTEQMARNVHEVWAKGRIDEGWSYGEQRDDQQKKHPCLVAYEELPETEREYDRNTAIQTLKLILKLGFKISKYSIRSIDSAVIARIKRIYRGFCWTMGGTLAIAALVIVVLAFSPYFEYDSWPILVTMTIVGLCAICWTGYYGRQLLKIYTDSRKQIFDTELSLYRESVRREELILNEQTNDELQNLKIEIKRKDLKIAELEKEIKKIKEGK</sequence>
<feature type="transmembrane region" description="Helical" evidence="2">
    <location>
        <begin position="144"/>
        <end position="163"/>
    </location>
</feature>
<dbReference type="Proteomes" id="UP000260780">
    <property type="component" value="Unassembled WGS sequence"/>
</dbReference>
<accession>A0A3E4MQ85</accession>
<evidence type="ECO:0000313" key="4">
    <source>
        <dbReference type="EMBL" id="RGK51930.1"/>
    </source>
</evidence>
<name>A0A3E4MQ85_9BACT</name>
<dbReference type="EMBL" id="QSQT01000036">
    <property type="protein sequence ID" value="RGK51930.1"/>
    <property type="molecule type" value="Genomic_DNA"/>
</dbReference>
<dbReference type="InterPro" id="IPR015925">
    <property type="entry name" value="Ryanodine_IP3_receptor"/>
</dbReference>
<evidence type="ECO:0000313" key="7">
    <source>
        <dbReference type="Proteomes" id="UP000260862"/>
    </source>
</evidence>
<dbReference type="GO" id="GO:0034704">
    <property type="term" value="C:calcium channel complex"/>
    <property type="evidence" value="ECO:0007669"/>
    <property type="project" value="TreeGrafter"/>
</dbReference>
<comment type="caution">
    <text evidence="4">The sequence shown here is derived from an EMBL/GenBank/DDBJ whole genome shotgun (WGS) entry which is preliminary data.</text>
</comment>
<dbReference type="Pfam" id="PF02026">
    <property type="entry name" value="RyR"/>
    <property type="match status" value="1"/>
</dbReference>
<organism evidence="4 7">
    <name type="scientific">Phocaeicola plebeius</name>
    <dbReference type="NCBI Taxonomy" id="310297"/>
    <lineage>
        <taxon>Bacteria</taxon>
        <taxon>Pseudomonadati</taxon>
        <taxon>Bacteroidota</taxon>
        <taxon>Bacteroidia</taxon>
        <taxon>Bacteroidales</taxon>
        <taxon>Bacteroidaceae</taxon>
        <taxon>Phocaeicola</taxon>
    </lineage>
</organism>
<reference evidence="6 7" key="1">
    <citation type="submission" date="2018-08" db="EMBL/GenBank/DDBJ databases">
        <title>A genome reference for cultivated species of the human gut microbiota.</title>
        <authorList>
            <person name="Zou Y."/>
            <person name="Xue W."/>
            <person name="Luo G."/>
        </authorList>
    </citation>
    <scope>NUCLEOTIDE SEQUENCE [LARGE SCALE GENOMIC DNA]</scope>
    <source>
        <strain evidence="5 6">OM08-14</strain>
        <strain evidence="4 7">TF10-3AC</strain>
    </source>
</reference>
<keyword evidence="2" id="KW-0812">Transmembrane</keyword>
<dbReference type="GO" id="GO:0005219">
    <property type="term" value="F:ryanodine-sensitive calcium-release channel activity"/>
    <property type="evidence" value="ECO:0007669"/>
    <property type="project" value="TreeGrafter"/>
</dbReference>
<keyword evidence="7" id="KW-1185">Reference proteome</keyword>
<dbReference type="AlphaFoldDB" id="A0A3E4MQ85"/>
<evidence type="ECO:0000313" key="6">
    <source>
        <dbReference type="Proteomes" id="UP000260780"/>
    </source>
</evidence>
<feature type="transmembrane region" description="Helical" evidence="2">
    <location>
        <begin position="115"/>
        <end position="138"/>
    </location>
</feature>
<protein>
    <recommendedName>
        <fullName evidence="3">Ryanodine receptor Ryr domain-containing protein</fullName>
    </recommendedName>
</protein>
<feature type="coiled-coil region" evidence="1">
    <location>
        <begin position="192"/>
        <end position="233"/>
    </location>
</feature>
<evidence type="ECO:0000256" key="1">
    <source>
        <dbReference type="SAM" id="Coils"/>
    </source>
</evidence>
<feature type="domain" description="Ryanodine receptor Ryr" evidence="3">
    <location>
        <begin position="4"/>
        <end position="93"/>
    </location>
</feature>
<gene>
    <name evidence="5" type="ORF">DXC17_13735</name>
    <name evidence="4" type="ORF">DXD04_14470</name>
</gene>
<dbReference type="GO" id="GO:0014808">
    <property type="term" value="P:release of sequestered calcium ion into cytosol by sarcoplasmic reticulum"/>
    <property type="evidence" value="ECO:0007669"/>
    <property type="project" value="TreeGrafter"/>
</dbReference>
<dbReference type="PANTHER" id="PTHR46399">
    <property type="entry name" value="B30.2/SPRY DOMAIN-CONTAINING PROTEIN"/>
    <property type="match status" value="1"/>
</dbReference>
<keyword evidence="2" id="KW-0472">Membrane</keyword>
<dbReference type="InterPro" id="IPR003032">
    <property type="entry name" value="Ryanodine_rcpt"/>
</dbReference>
<keyword evidence="2" id="KW-1133">Transmembrane helix</keyword>
<keyword evidence="1" id="KW-0175">Coiled coil</keyword>
<dbReference type="Gene3D" id="6.20.350.10">
    <property type="match status" value="1"/>
</dbReference>
<evidence type="ECO:0000259" key="3">
    <source>
        <dbReference type="Pfam" id="PF02026"/>
    </source>
</evidence>
<evidence type="ECO:0000313" key="5">
    <source>
        <dbReference type="EMBL" id="RGM36123.1"/>
    </source>
</evidence>
<dbReference type="EMBL" id="QSTF01000046">
    <property type="protein sequence ID" value="RGM36123.1"/>
    <property type="molecule type" value="Genomic_DNA"/>
</dbReference>